<dbReference type="Proteomes" id="UP001479436">
    <property type="component" value="Unassembled WGS sequence"/>
</dbReference>
<evidence type="ECO:0000313" key="8">
    <source>
        <dbReference type="EMBL" id="KAK9718290.1"/>
    </source>
</evidence>
<comment type="catalytic activity">
    <reaction evidence="5">
        <text>a D-aminoacyl-tRNA + H2O = a tRNA + a D-alpha-amino acid + H(+)</text>
        <dbReference type="Rhea" id="RHEA:13953"/>
        <dbReference type="Rhea" id="RHEA-COMP:10123"/>
        <dbReference type="Rhea" id="RHEA-COMP:10124"/>
        <dbReference type="ChEBI" id="CHEBI:15377"/>
        <dbReference type="ChEBI" id="CHEBI:15378"/>
        <dbReference type="ChEBI" id="CHEBI:59871"/>
        <dbReference type="ChEBI" id="CHEBI:78442"/>
        <dbReference type="ChEBI" id="CHEBI:79333"/>
        <dbReference type="EC" id="3.1.1.96"/>
    </reaction>
</comment>
<comment type="caution">
    <text evidence="8">The sequence shown here is derived from an EMBL/GenBank/DDBJ whole genome shotgun (WGS) entry which is preliminary data.</text>
</comment>
<dbReference type="SUPFAM" id="SSF69500">
    <property type="entry name" value="DTD-like"/>
    <property type="match status" value="1"/>
</dbReference>
<organism evidence="8 9">
    <name type="scientific">Basidiobolus ranarum</name>
    <dbReference type="NCBI Taxonomy" id="34480"/>
    <lineage>
        <taxon>Eukaryota</taxon>
        <taxon>Fungi</taxon>
        <taxon>Fungi incertae sedis</taxon>
        <taxon>Zoopagomycota</taxon>
        <taxon>Entomophthoromycotina</taxon>
        <taxon>Basidiobolomycetes</taxon>
        <taxon>Basidiobolales</taxon>
        <taxon>Basidiobolaceae</taxon>
        <taxon>Basidiobolus</taxon>
    </lineage>
</organism>
<evidence type="ECO:0000313" key="9">
    <source>
        <dbReference type="Proteomes" id="UP001479436"/>
    </source>
</evidence>
<evidence type="ECO:0000256" key="2">
    <source>
        <dbReference type="ARBA" id="ARBA00013056"/>
    </source>
</evidence>
<sequence length="188" mass="20880">MRAVLQRVINASVWVDGKEVSSIGQGICVLIGIAVNDTQKDLEHMVKKILNVRVFNDEDDKPWTKSAKDLDLEILCVSQFTLYGKTTKGSKPDFHDSMKSDTSRAFYDEFLEKLGAAYKPSKIKNGIFGAQMVVNIANDGPVTLELDSRKFDYKEPVPQGKDKVKKANKREIPTPPDSEAILTTGSES</sequence>
<evidence type="ECO:0000256" key="6">
    <source>
        <dbReference type="RuleBase" id="RU003470"/>
    </source>
</evidence>
<dbReference type="EC" id="3.1.1.96" evidence="2 6"/>
<keyword evidence="6" id="KW-0694">RNA-binding</keyword>
<keyword evidence="6" id="KW-0378">Hydrolase</keyword>
<evidence type="ECO:0000256" key="1">
    <source>
        <dbReference type="ARBA" id="ARBA00009673"/>
    </source>
</evidence>
<dbReference type="InterPro" id="IPR003732">
    <property type="entry name" value="Daa-tRNA_deacyls_DTD"/>
</dbReference>
<proteinExistence type="inferred from homology"/>
<gene>
    <name evidence="8" type="primary">DTD1</name>
    <name evidence="8" type="ORF">K7432_005609</name>
</gene>
<reference evidence="8 9" key="1">
    <citation type="submission" date="2023-04" db="EMBL/GenBank/DDBJ databases">
        <title>Genome of Basidiobolus ranarum AG-B5.</title>
        <authorList>
            <person name="Stajich J.E."/>
            <person name="Carter-House D."/>
            <person name="Gryganskyi A."/>
        </authorList>
    </citation>
    <scope>NUCLEOTIDE SEQUENCE [LARGE SCALE GENOMIC DNA]</scope>
    <source>
        <strain evidence="8 9">AG-B5</strain>
    </source>
</reference>
<protein>
    <recommendedName>
        <fullName evidence="3 6">D-aminoacyl-tRNA deacylase</fullName>
        <ecNumber evidence="2 6">3.1.1.96</ecNumber>
    </recommendedName>
</protein>
<comment type="subcellular location">
    <subcellularLocation>
        <location evidence="6">Cytoplasm</location>
    </subcellularLocation>
</comment>
<comment type="catalytic activity">
    <reaction evidence="4">
        <text>glycyl-tRNA(Ala) + H2O = tRNA(Ala) + glycine + H(+)</text>
        <dbReference type="Rhea" id="RHEA:53744"/>
        <dbReference type="Rhea" id="RHEA-COMP:9657"/>
        <dbReference type="Rhea" id="RHEA-COMP:13640"/>
        <dbReference type="ChEBI" id="CHEBI:15377"/>
        <dbReference type="ChEBI" id="CHEBI:15378"/>
        <dbReference type="ChEBI" id="CHEBI:57305"/>
        <dbReference type="ChEBI" id="CHEBI:78442"/>
        <dbReference type="ChEBI" id="CHEBI:78522"/>
        <dbReference type="EC" id="3.1.1.96"/>
    </reaction>
</comment>
<accession>A0ABR2W3D5</accession>
<evidence type="ECO:0000256" key="3">
    <source>
        <dbReference type="ARBA" id="ARBA00020007"/>
    </source>
</evidence>
<dbReference type="PANTHER" id="PTHR10472:SF5">
    <property type="entry name" value="D-AMINOACYL-TRNA DEACYLASE 1"/>
    <property type="match status" value="1"/>
</dbReference>
<dbReference type="Gene3D" id="3.50.80.10">
    <property type="entry name" value="D-tyrosyl-tRNA(Tyr) deacylase"/>
    <property type="match status" value="1"/>
</dbReference>
<evidence type="ECO:0000256" key="4">
    <source>
        <dbReference type="ARBA" id="ARBA00047676"/>
    </source>
</evidence>
<evidence type="ECO:0000256" key="7">
    <source>
        <dbReference type="SAM" id="MobiDB-lite"/>
    </source>
</evidence>
<dbReference type="NCBIfam" id="TIGR00256">
    <property type="entry name" value="D-aminoacyl-tRNA deacylase"/>
    <property type="match status" value="1"/>
</dbReference>
<dbReference type="HAMAP" id="MF_00518">
    <property type="entry name" value="Deacylase_Dtd"/>
    <property type="match status" value="1"/>
</dbReference>
<dbReference type="EMBL" id="JASJQH010007101">
    <property type="protein sequence ID" value="KAK9718290.1"/>
    <property type="molecule type" value="Genomic_DNA"/>
</dbReference>
<dbReference type="PANTHER" id="PTHR10472">
    <property type="entry name" value="D-TYROSYL-TRNA TYR DEACYLASE"/>
    <property type="match status" value="1"/>
</dbReference>
<keyword evidence="6" id="KW-0820">tRNA-binding</keyword>
<dbReference type="Pfam" id="PF02580">
    <property type="entry name" value="Tyr_Deacylase"/>
    <property type="match status" value="1"/>
</dbReference>
<keyword evidence="6" id="KW-0963">Cytoplasm</keyword>
<name>A0ABR2W3D5_9FUNG</name>
<feature type="region of interest" description="Disordered" evidence="7">
    <location>
        <begin position="155"/>
        <end position="188"/>
    </location>
</feature>
<comment type="similarity">
    <text evidence="1 6">Belongs to the DTD family.</text>
</comment>
<keyword evidence="9" id="KW-1185">Reference proteome</keyword>
<dbReference type="InterPro" id="IPR023509">
    <property type="entry name" value="DTD-like_sf"/>
</dbReference>
<evidence type="ECO:0000256" key="5">
    <source>
        <dbReference type="ARBA" id="ARBA00048018"/>
    </source>
</evidence>